<dbReference type="AlphaFoldDB" id="A0A097STI4"/>
<dbReference type="eggNOG" id="COG1373">
    <property type="taxonomic scope" value="Bacteria"/>
</dbReference>
<organism evidence="2 3">
    <name type="scientific">Candidatus Malacoplasma girerdii</name>
    <dbReference type="NCBI Taxonomy" id="1318617"/>
    <lineage>
        <taxon>Bacteria</taxon>
        <taxon>Bacillati</taxon>
        <taxon>Mycoplasmatota</taxon>
        <taxon>Mycoplasmoidales</taxon>
        <taxon>Mycoplasmoidaceae</taxon>
        <taxon>Malacoplasma</taxon>
    </lineage>
</organism>
<dbReference type="InterPro" id="IPR027417">
    <property type="entry name" value="P-loop_NTPase"/>
</dbReference>
<dbReference type="Proteomes" id="UP000030066">
    <property type="component" value="Chromosome"/>
</dbReference>
<dbReference type="KEGG" id="mgj:MGM1_5340"/>
<keyword evidence="3" id="KW-1185">Reference proteome</keyword>
<dbReference type="Gene3D" id="3.40.50.300">
    <property type="entry name" value="P-loop containing nucleotide triphosphate hydrolases"/>
    <property type="match status" value="1"/>
</dbReference>
<dbReference type="Pfam" id="PF13173">
    <property type="entry name" value="AAA_14"/>
    <property type="match status" value="1"/>
</dbReference>
<evidence type="ECO:0000313" key="3">
    <source>
        <dbReference type="Proteomes" id="UP000030066"/>
    </source>
</evidence>
<accession>A0A097STI4</accession>
<reference evidence="2 3" key="1">
    <citation type="journal article" date="2014" name="PLoS ONE">
        <title>An emerging Mycoplasma associated with trichomoniasis, vaginal infection and disease.</title>
        <authorList>
            <consortium name="Vaginal Microbiome Consortium"/>
            <person name="Fettweis J.M."/>
            <person name="Serrano M.G."/>
            <person name="Huang B."/>
            <person name="Brooks J.P."/>
            <person name="Glascock A.L."/>
            <person name="Sheth N.U."/>
            <person name="Strauss J.F.III."/>
            <person name="Jefferson K.K."/>
            <person name="Buck G.A."/>
        </authorList>
    </citation>
    <scope>NUCLEOTIDE SEQUENCE [LARGE SCALE GENOMIC DNA]</scope>
    <source>
        <strain evidence="2 3">VCU_M1</strain>
    </source>
</reference>
<proteinExistence type="predicted"/>
<dbReference type="PANTHER" id="PTHR33295:SF18">
    <property type="entry name" value="AAA+ ATPASE DOMAIN-CONTAINING PROTEIN"/>
    <property type="match status" value="1"/>
</dbReference>
<name>A0A097STI4_9BACT</name>
<dbReference type="PANTHER" id="PTHR33295">
    <property type="entry name" value="ATPASE"/>
    <property type="match status" value="1"/>
</dbReference>
<sequence length="245" mass="28522">MNEIFYQYLINNGVSPDHIIQFSFDNVNHLMAFKRAMKINKLNKKEINLIAINEFINNQIKDDKKCYFLLDEIQELEGFESLLNTLMQIKNSVVYVTGSNSKFLSKDIATEFAGRSTEIRVYPLSFAEFYEYKKGNEFDALIEYMQYGGLPQVVLSSDKSTKQEILRTILEETYLIDAKNRYRINNSVLLREILIELILSSGKTFSPTNLKNKLRTKLNIKTSEKTINKYVEHFTDAFLINTSMI</sequence>
<protein>
    <submittedName>
        <fullName evidence="2">ATPase</fullName>
    </submittedName>
</protein>
<evidence type="ECO:0000259" key="1">
    <source>
        <dbReference type="Pfam" id="PF13173"/>
    </source>
</evidence>
<gene>
    <name evidence="2" type="ORF">MGM1_5340</name>
</gene>
<feature type="domain" description="AAA" evidence="1">
    <location>
        <begin position="17"/>
        <end position="129"/>
    </location>
</feature>
<evidence type="ECO:0000313" key="2">
    <source>
        <dbReference type="EMBL" id="AIV03894.1"/>
    </source>
</evidence>
<dbReference type="SUPFAM" id="SSF52540">
    <property type="entry name" value="P-loop containing nucleoside triphosphate hydrolases"/>
    <property type="match status" value="1"/>
</dbReference>
<dbReference type="EMBL" id="CP007711">
    <property type="protein sequence ID" value="AIV03894.1"/>
    <property type="molecule type" value="Genomic_DNA"/>
</dbReference>
<dbReference type="HOGENOM" id="CLU_041527_1_2_14"/>
<dbReference type="InterPro" id="IPR041682">
    <property type="entry name" value="AAA_14"/>
</dbReference>